<evidence type="ECO:0000256" key="3">
    <source>
        <dbReference type="ARBA" id="ARBA00022833"/>
    </source>
</evidence>
<dbReference type="InterPro" id="IPR001841">
    <property type="entry name" value="Znf_RING"/>
</dbReference>
<accession>A0A165BGJ1</accession>
<organism evidence="8 9">
    <name type="scientific">Exidia glandulosa HHB12029</name>
    <dbReference type="NCBI Taxonomy" id="1314781"/>
    <lineage>
        <taxon>Eukaryota</taxon>
        <taxon>Fungi</taxon>
        <taxon>Dikarya</taxon>
        <taxon>Basidiomycota</taxon>
        <taxon>Agaricomycotina</taxon>
        <taxon>Agaricomycetes</taxon>
        <taxon>Auriculariales</taxon>
        <taxon>Exidiaceae</taxon>
        <taxon>Exidia</taxon>
    </lineage>
</organism>
<evidence type="ECO:0000313" key="8">
    <source>
        <dbReference type="EMBL" id="KZV80595.1"/>
    </source>
</evidence>
<feature type="domain" description="RING-type" evidence="7">
    <location>
        <begin position="318"/>
        <end position="359"/>
    </location>
</feature>
<feature type="compositionally biased region" description="Basic residues" evidence="6">
    <location>
        <begin position="404"/>
        <end position="418"/>
    </location>
</feature>
<evidence type="ECO:0000313" key="9">
    <source>
        <dbReference type="Proteomes" id="UP000077266"/>
    </source>
</evidence>
<evidence type="ECO:0000256" key="6">
    <source>
        <dbReference type="SAM" id="MobiDB-lite"/>
    </source>
</evidence>
<name>A0A165BGJ1_EXIGL</name>
<evidence type="ECO:0000256" key="2">
    <source>
        <dbReference type="ARBA" id="ARBA00022771"/>
    </source>
</evidence>
<keyword evidence="1" id="KW-0479">Metal-binding</keyword>
<feature type="compositionally biased region" description="Polar residues" evidence="6">
    <location>
        <begin position="623"/>
        <end position="632"/>
    </location>
</feature>
<dbReference type="SUPFAM" id="SSF57850">
    <property type="entry name" value="RING/U-box"/>
    <property type="match status" value="1"/>
</dbReference>
<proteinExistence type="predicted"/>
<gene>
    <name evidence="8" type="ORF">EXIGLDRAFT_815847</name>
</gene>
<evidence type="ECO:0000256" key="5">
    <source>
        <dbReference type="SAM" id="Coils"/>
    </source>
</evidence>
<dbReference type="InParanoid" id="A0A165BGJ1"/>
<feature type="region of interest" description="Disordered" evidence="6">
    <location>
        <begin position="610"/>
        <end position="632"/>
    </location>
</feature>
<sequence>MARSKKNTDPKVYSRRQGCSIEPERERARSILYNGSIILGTTRSWYLRSAIKDKDSLVEFWVHLEPKTIPPGDKFPHGWEVYSNQAYRDYRILEDIKRRVIELDEEEEKEKEEGNTSDERAAALRLCREQLSPDRLELALRDRQDFSYTGDCVSEVDSWRFERTPGYKKMASPPFVVAAIKHSEDDLKRIYLEAMQENAQNGEDAAQDAQDALTEAQDMHTATLNSMRDQGLPERMDFDLGDVVVEHFDPAPKTMGYGEDGWPLGLTRIAFPEGQSVQKTLLSALGKNTMRAMTRWWRRQENQTPFSVSSARAEAFECHDTIAELQGKALLTECYHIYCKPCLLAWWENKAKPECMVCHRVLTLCPLPAAGFVDSCRIARVRPPYRAPDEIAREKREREEQGWKKKKRRGGKAAKRNRANQEKKAAHASSFLQIGCNYFLAVPGTGSIFTIILACIWRDRFELQAYGLTRSRSTHSKNAGHDRTAQMRRSTFKGYEIPSAKSMTGTEYARVERLVLEADHVVGVAGPNQQFGHALVPEVQLELLQGGVVIDDGVQDAEGLSFLGCVFGEGRDEDGDERHERARGLLEGHGPRVLDTEGYCVQTLASREPGVAVGRTHPHKVGSDNSSERLAS</sequence>
<dbReference type="GO" id="GO:0008270">
    <property type="term" value="F:zinc ion binding"/>
    <property type="evidence" value="ECO:0007669"/>
    <property type="project" value="UniProtKB-KW"/>
</dbReference>
<feature type="region of interest" description="Disordered" evidence="6">
    <location>
        <begin position="392"/>
        <end position="422"/>
    </location>
</feature>
<feature type="coiled-coil region" evidence="5">
    <location>
        <begin position="192"/>
        <end position="219"/>
    </location>
</feature>
<evidence type="ECO:0000259" key="7">
    <source>
        <dbReference type="PROSITE" id="PS50089"/>
    </source>
</evidence>
<dbReference type="InterPro" id="IPR018957">
    <property type="entry name" value="Znf_C3HC4_RING-type"/>
</dbReference>
<evidence type="ECO:0000256" key="1">
    <source>
        <dbReference type="ARBA" id="ARBA00022723"/>
    </source>
</evidence>
<evidence type="ECO:0000256" key="4">
    <source>
        <dbReference type="PROSITE-ProRule" id="PRU00175"/>
    </source>
</evidence>
<dbReference type="PROSITE" id="PS50089">
    <property type="entry name" value="ZF_RING_2"/>
    <property type="match status" value="1"/>
</dbReference>
<dbReference type="Gene3D" id="3.30.40.10">
    <property type="entry name" value="Zinc/RING finger domain, C3HC4 (zinc finger)"/>
    <property type="match status" value="1"/>
</dbReference>
<keyword evidence="5" id="KW-0175">Coiled coil</keyword>
<reference evidence="8 9" key="1">
    <citation type="journal article" date="2016" name="Mol. Biol. Evol.">
        <title>Comparative Genomics of Early-Diverging Mushroom-Forming Fungi Provides Insights into the Origins of Lignocellulose Decay Capabilities.</title>
        <authorList>
            <person name="Nagy L.G."/>
            <person name="Riley R."/>
            <person name="Tritt A."/>
            <person name="Adam C."/>
            <person name="Daum C."/>
            <person name="Floudas D."/>
            <person name="Sun H."/>
            <person name="Yadav J.S."/>
            <person name="Pangilinan J."/>
            <person name="Larsson K.H."/>
            <person name="Matsuura K."/>
            <person name="Barry K."/>
            <person name="Labutti K."/>
            <person name="Kuo R."/>
            <person name="Ohm R.A."/>
            <person name="Bhattacharya S.S."/>
            <person name="Shirouzu T."/>
            <person name="Yoshinaga Y."/>
            <person name="Martin F.M."/>
            <person name="Grigoriev I.V."/>
            <person name="Hibbett D.S."/>
        </authorList>
    </citation>
    <scope>NUCLEOTIDE SEQUENCE [LARGE SCALE GENOMIC DNA]</scope>
    <source>
        <strain evidence="8 9">HHB12029</strain>
    </source>
</reference>
<dbReference type="AlphaFoldDB" id="A0A165BGJ1"/>
<feature type="compositionally biased region" description="Basic and acidic residues" evidence="6">
    <location>
        <begin position="392"/>
        <end position="403"/>
    </location>
</feature>
<keyword evidence="2 4" id="KW-0863">Zinc-finger</keyword>
<dbReference type="EMBL" id="KV426466">
    <property type="protein sequence ID" value="KZV80595.1"/>
    <property type="molecule type" value="Genomic_DNA"/>
</dbReference>
<keyword evidence="3" id="KW-0862">Zinc</keyword>
<dbReference type="InterPro" id="IPR013083">
    <property type="entry name" value="Znf_RING/FYVE/PHD"/>
</dbReference>
<keyword evidence="9" id="KW-1185">Reference proteome</keyword>
<dbReference type="Pfam" id="PF00097">
    <property type="entry name" value="zf-C3HC4"/>
    <property type="match status" value="1"/>
</dbReference>
<protein>
    <recommendedName>
        <fullName evidence="7">RING-type domain-containing protein</fullName>
    </recommendedName>
</protein>
<dbReference type="PROSITE" id="PS00518">
    <property type="entry name" value="ZF_RING_1"/>
    <property type="match status" value="1"/>
</dbReference>
<dbReference type="Proteomes" id="UP000077266">
    <property type="component" value="Unassembled WGS sequence"/>
</dbReference>
<dbReference type="InterPro" id="IPR017907">
    <property type="entry name" value="Znf_RING_CS"/>
</dbReference>